<keyword evidence="1" id="KW-0804">Transcription</keyword>
<reference evidence="1 2" key="1">
    <citation type="submission" date="2021-03" db="EMBL/GenBank/DDBJ databases">
        <title>Sequencing the genomes of 1000 actinobacteria strains.</title>
        <authorList>
            <person name="Klenk H.-P."/>
        </authorList>
    </citation>
    <scope>NUCLEOTIDE SEQUENCE [LARGE SCALE GENOMIC DNA]</scope>
    <source>
        <strain evidence="1 2">DSM 12936</strain>
    </source>
</reference>
<dbReference type="RefSeq" id="WP_210055573.1">
    <property type="nucleotide sequence ID" value="NZ_BAAAMH010000009.1"/>
</dbReference>
<sequence>MEKALAVPVRRSPLALVDALNREWAALVVDLPEDVPALVEEARRGDDAALHRLVAAALAGDPLAGRAVLQSQLGRLVRMAGRDARAGVDDYVSALWCVLARYPLARRPERIAANLALDTLKLVHRDRQWMGRSPVVVHALGDELGPLLERLVPAVEDQDEPGATAVIRAGERLRLIDPATGRLLQAVYVDGLSGKDAAVRCATTPGSLRVRCSRAVHRLAEHRAELAEAA</sequence>
<dbReference type="Proteomes" id="UP000758168">
    <property type="component" value="Unassembled WGS sequence"/>
</dbReference>
<dbReference type="GO" id="GO:0000428">
    <property type="term" value="C:DNA-directed RNA polymerase complex"/>
    <property type="evidence" value="ECO:0007669"/>
    <property type="project" value="UniProtKB-KW"/>
</dbReference>
<dbReference type="EMBL" id="JAGIOB010000001">
    <property type="protein sequence ID" value="MBP2417253.1"/>
    <property type="molecule type" value="Genomic_DNA"/>
</dbReference>
<evidence type="ECO:0000313" key="1">
    <source>
        <dbReference type="EMBL" id="MBP2417253.1"/>
    </source>
</evidence>
<accession>A0ABS4ZAJ3</accession>
<proteinExistence type="predicted"/>
<evidence type="ECO:0000313" key="2">
    <source>
        <dbReference type="Proteomes" id="UP000758168"/>
    </source>
</evidence>
<name>A0ABS4ZAJ3_9ACTN</name>
<keyword evidence="1" id="KW-0240">DNA-directed RNA polymerase</keyword>
<organism evidence="1 2">
    <name type="scientific">Microlunatus capsulatus</name>
    <dbReference type="NCBI Taxonomy" id="99117"/>
    <lineage>
        <taxon>Bacteria</taxon>
        <taxon>Bacillati</taxon>
        <taxon>Actinomycetota</taxon>
        <taxon>Actinomycetes</taxon>
        <taxon>Propionibacteriales</taxon>
        <taxon>Propionibacteriaceae</taxon>
        <taxon>Microlunatus</taxon>
    </lineage>
</organism>
<keyword evidence="2" id="KW-1185">Reference proteome</keyword>
<comment type="caution">
    <text evidence="1">The sequence shown here is derived from an EMBL/GenBank/DDBJ whole genome shotgun (WGS) entry which is preliminary data.</text>
</comment>
<gene>
    <name evidence="1" type="ORF">JOF54_002175</name>
</gene>
<protein>
    <submittedName>
        <fullName evidence="1">DNA-directed RNA polymerase specialized sigma24 family protein</fullName>
    </submittedName>
</protein>